<proteinExistence type="predicted"/>
<feature type="signal peptide" evidence="1">
    <location>
        <begin position="1"/>
        <end position="23"/>
    </location>
</feature>
<keyword evidence="3" id="KW-1185">Reference proteome</keyword>
<dbReference type="Gene3D" id="1.10.405.20">
    <property type="match status" value="1"/>
</dbReference>
<dbReference type="Gene3D" id="3.30.70.1990">
    <property type="match status" value="1"/>
</dbReference>
<dbReference type="SUPFAM" id="SSF51905">
    <property type="entry name" value="FAD/NAD(P)-binding domain"/>
    <property type="match status" value="1"/>
</dbReference>
<dbReference type="Proteomes" id="UP000250266">
    <property type="component" value="Unassembled WGS sequence"/>
</dbReference>
<dbReference type="InterPro" id="IPR036188">
    <property type="entry name" value="FAD/NAD-bd_sf"/>
</dbReference>
<gene>
    <name evidence="2" type="ORF">K432DRAFT_389270</name>
</gene>
<evidence type="ECO:0000313" key="3">
    <source>
        <dbReference type="Proteomes" id="UP000250266"/>
    </source>
</evidence>
<organism evidence="2 3">
    <name type="scientific">Lepidopterella palustris CBS 459.81</name>
    <dbReference type="NCBI Taxonomy" id="1314670"/>
    <lineage>
        <taxon>Eukaryota</taxon>
        <taxon>Fungi</taxon>
        <taxon>Dikarya</taxon>
        <taxon>Ascomycota</taxon>
        <taxon>Pezizomycotina</taxon>
        <taxon>Dothideomycetes</taxon>
        <taxon>Pleosporomycetidae</taxon>
        <taxon>Mytilinidiales</taxon>
        <taxon>Argynnaceae</taxon>
        <taxon>Lepidopterella</taxon>
    </lineage>
</organism>
<dbReference type="PANTHER" id="PTHR42923">
    <property type="entry name" value="PROTOPORPHYRINOGEN OXIDASE"/>
    <property type="match status" value="1"/>
</dbReference>
<dbReference type="Pfam" id="PF13450">
    <property type="entry name" value="NAD_binding_8"/>
    <property type="match status" value="1"/>
</dbReference>
<dbReference type="Gene3D" id="3.50.50.60">
    <property type="entry name" value="FAD/NAD(P)-binding domain"/>
    <property type="match status" value="1"/>
</dbReference>
<dbReference type="EMBL" id="KV744831">
    <property type="protein sequence ID" value="OCK84768.1"/>
    <property type="molecule type" value="Genomic_DNA"/>
</dbReference>
<dbReference type="InterPro" id="IPR050464">
    <property type="entry name" value="Zeta_carotene_desat/Oxidored"/>
</dbReference>
<dbReference type="AlphaFoldDB" id="A0A8E2JJI3"/>
<dbReference type="OrthoDB" id="68575at2759"/>
<reference evidence="2 3" key="1">
    <citation type="journal article" date="2016" name="Nat. Commun.">
        <title>Ectomycorrhizal ecology is imprinted in the genome of the dominant symbiotic fungus Cenococcum geophilum.</title>
        <authorList>
            <consortium name="DOE Joint Genome Institute"/>
            <person name="Peter M."/>
            <person name="Kohler A."/>
            <person name="Ohm R.A."/>
            <person name="Kuo A."/>
            <person name="Krutzmann J."/>
            <person name="Morin E."/>
            <person name="Arend M."/>
            <person name="Barry K.W."/>
            <person name="Binder M."/>
            <person name="Choi C."/>
            <person name="Clum A."/>
            <person name="Copeland A."/>
            <person name="Grisel N."/>
            <person name="Haridas S."/>
            <person name="Kipfer T."/>
            <person name="LaButti K."/>
            <person name="Lindquist E."/>
            <person name="Lipzen A."/>
            <person name="Maire R."/>
            <person name="Meier B."/>
            <person name="Mihaltcheva S."/>
            <person name="Molinier V."/>
            <person name="Murat C."/>
            <person name="Poggeler S."/>
            <person name="Quandt C.A."/>
            <person name="Sperisen C."/>
            <person name="Tritt A."/>
            <person name="Tisserant E."/>
            <person name="Crous P.W."/>
            <person name="Henrissat B."/>
            <person name="Nehls U."/>
            <person name="Egli S."/>
            <person name="Spatafora J.W."/>
            <person name="Grigoriev I.V."/>
            <person name="Martin F.M."/>
        </authorList>
    </citation>
    <scope>NUCLEOTIDE SEQUENCE [LARGE SCALE GENOMIC DNA]</scope>
    <source>
        <strain evidence="2 3">CBS 459.81</strain>
    </source>
</reference>
<name>A0A8E2JJI3_9PEZI</name>
<dbReference type="GO" id="GO:0016491">
    <property type="term" value="F:oxidoreductase activity"/>
    <property type="evidence" value="ECO:0007669"/>
    <property type="project" value="TreeGrafter"/>
</dbReference>
<sequence length="469" mass="50650">MPLSIKNIFSLVSIFVPTTVAVALPDHNDWKPQDIITRDVCIIGGGATGTYSAVRLRQDMNKSVIVVEQKDRLGGHTETFFAGQYPIDYGVQAFHNFDVVKNFFGRFKISLSTAVQPPFLDKYVDLTSGKVVPNYPPDLASAGAALGIYAAAIAKYPYLAGGYFLPDPVPDELLMPFGEFVNKYHIEAALPTIWTFAHGCGDILTVPTLYIIQNFGLPQLADLLGNSFLTTTNHANSQLYLAATALLGSDVLFGSTVISANRPAGPTKDIHEIVVSTPSGRKLIRAKKLLITIPPIAAKLSSFDLDTQESGLFAQWTYSGYFIGVLANTGIPDNTNIINAGLKTPLNIPKVPFEVNFDFSGIPGLFTFKFVSHPEVSTEHVQGKVSAAVLSMAAAGTLNTTQPEFLAFSSHTPTQLRVSADAVKGGFYGKLYALQGHRQTWWTGAAWAQDDSSLLWQFTEAAVLPGLAA</sequence>
<feature type="chain" id="PRO_5034369258" evidence="1">
    <location>
        <begin position="24"/>
        <end position="469"/>
    </location>
</feature>
<protein>
    <submittedName>
        <fullName evidence="2">FAD dependent oxidoreductase</fullName>
    </submittedName>
</protein>
<dbReference type="PANTHER" id="PTHR42923:SF26">
    <property type="entry name" value="FMN REDUCTASE LOT6, PUTATIVE (AFU_ORTHOLOGUE AFUA_7G06600)-RELATED"/>
    <property type="match status" value="1"/>
</dbReference>
<keyword evidence="1" id="KW-0732">Signal</keyword>
<evidence type="ECO:0000256" key="1">
    <source>
        <dbReference type="SAM" id="SignalP"/>
    </source>
</evidence>
<accession>A0A8E2JJI3</accession>
<evidence type="ECO:0000313" key="2">
    <source>
        <dbReference type="EMBL" id="OCK84768.1"/>
    </source>
</evidence>